<evidence type="ECO:0000313" key="10">
    <source>
        <dbReference type="Proteomes" id="UP000268093"/>
    </source>
</evidence>
<dbReference type="SMART" id="SM00066">
    <property type="entry name" value="GAL4"/>
    <property type="match status" value="1"/>
</dbReference>
<keyword evidence="6" id="KW-0175">Coiled coil</keyword>
<feature type="compositionally biased region" description="Polar residues" evidence="7">
    <location>
        <begin position="140"/>
        <end position="158"/>
    </location>
</feature>
<dbReference type="PANTHER" id="PTHR47338">
    <property type="entry name" value="ZN(II)2CYS6 TRANSCRIPTION FACTOR (EUROFUNG)-RELATED"/>
    <property type="match status" value="1"/>
</dbReference>
<dbReference type="PROSITE" id="PS50048">
    <property type="entry name" value="ZN2_CY6_FUNGAL_2"/>
    <property type="match status" value="1"/>
</dbReference>
<feature type="non-terminal residue" evidence="9">
    <location>
        <position position="196"/>
    </location>
</feature>
<sequence>MDVNATSDGTFRRRSNPCESCRRNRRKCVPNSHDNDGPCFHCERKKLPCVYDLPKEKENPDELDEVDDVVEERAQMIEDVAELQRQLASFEKEVVVLRAVPDFPASEAMMELDGVEIDSTISQLTTDGELSSSTIDAGMSTPATTFSDEANSVTTVSHPTKRRTPNMNYQPDLEMFRQLNWKITIRSGGIRIHTDI</sequence>
<proteinExistence type="predicted"/>
<dbReference type="OrthoDB" id="2574141at2759"/>
<evidence type="ECO:0000256" key="7">
    <source>
        <dbReference type="SAM" id="MobiDB-lite"/>
    </source>
</evidence>
<dbReference type="GO" id="GO:0000981">
    <property type="term" value="F:DNA-binding transcription factor activity, RNA polymerase II-specific"/>
    <property type="evidence" value="ECO:0007669"/>
    <property type="project" value="InterPro"/>
</dbReference>
<dbReference type="Gene3D" id="4.10.240.10">
    <property type="entry name" value="Zn(2)-C6 fungal-type DNA-binding domain"/>
    <property type="match status" value="1"/>
</dbReference>
<dbReference type="CDD" id="cd00067">
    <property type="entry name" value="GAL4"/>
    <property type="match status" value="1"/>
</dbReference>
<evidence type="ECO:0000256" key="1">
    <source>
        <dbReference type="ARBA" id="ARBA00004123"/>
    </source>
</evidence>
<comment type="subcellular location">
    <subcellularLocation>
        <location evidence="1">Nucleus</location>
    </subcellularLocation>
</comment>
<dbReference type="AlphaFoldDB" id="A0A433AMN6"/>
<evidence type="ECO:0000313" key="9">
    <source>
        <dbReference type="EMBL" id="RUP03948.1"/>
    </source>
</evidence>
<keyword evidence="5" id="KW-0539">Nucleus</keyword>
<dbReference type="Pfam" id="PF00172">
    <property type="entry name" value="Zn_clus"/>
    <property type="match status" value="1"/>
</dbReference>
<keyword evidence="3" id="KW-0805">Transcription regulation</keyword>
<comment type="caution">
    <text evidence="9">The sequence shown here is derived from an EMBL/GenBank/DDBJ whole genome shotgun (WGS) entry which is preliminary data.</text>
</comment>
<dbReference type="PANTHER" id="PTHR47338:SF20">
    <property type="entry name" value="ZN(II)2CYS6 TRANSCRIPTION FACTOR (EUROFUNG)"/>
    <property type="match status" value="1"/>
</dbReference>
<evidence type="ECO:0000256" key="6">
    <source>
        <dbReference type="SAM" id="Coils"/>
    </source>
</evidence>
<protein>
    <recommendedName>
        <fullName evidence="8">Zn(2)-C6 fungal-type domain-containing protein</fullName>
    </recommendedName>
</protein>
<evidence type="ECO:0000256" key="5">
    <source>
        <dbReference type="ARBA" id="ARBA00023242"/>
    </source>
</evidence>
<evidence type="ECO:0000259" key="8">
    <source>
        <dbReference type="PROSITE" id="PS50048"/>
    </source>
</evidence>
<evidence type="ECO:0000256" key="4">
    <source>
        <dbReference type="ARBA" id="ARBA00023163"/>
    </source>
</evidence>
<dbReference type="GO" id="GO:0008270">
    <property type="term" value="F:zinc ion binding"/>
    <property type="evidence" value="ECO:0007669"/>
    <property type="project" value="InterPro"/>
</dbReference>
<evidence type="ECO:0000256" key="3">
    <source>
        <dbReference type="ARBA" id="ARBA00023015"/>
    </source>
</evidence>
<dbReference type="Proteomes" id="UP000268093">
    <property type="component" value="Unassembled WGS sequence"/>
</dbReference>
<dbReference type="GO" id="GO:0005634">
    <property type="term" value="C:nucleus"/>
    <property type="evidence" value="ECO:0007669"/>
    <property type="project" value="UniProtKB-SubCell"/>
</dbReference>
<feature type="region of interest" description="Disordered" evidence="7">
    <location>
        <begin position="140"/>
        <end position="168"/>
    </location>
</feature>
<dbReference type="InterPro" id="IPR050815">
    <property type="entry name" value="TF_fung"/>
</dbReference>
<name>A0A433AMN6_9FUNG</name>
<feature type="coiled-coil region" evidence="6">
    <location>
        <begin position="66"/>
        <end position="100"/>
    </location>
</feature>
<accession>A0A433AMN6</accession>
<organism evidence="9 10">
    <name type="scientific">Jimgerdemannia flammicorona</name>
    <dbReference type="NCBI Taxonomy" id="994334"/>
    <lineage>
        <taxon>Eukaryota</taxon>
        <taxon>Fungi</taxon>
        <taxon>Fungi incertae sedis</taxon>
        <taxon>Mucoromycota</taxon>
        <taxon>Mucoromycotina</taxon>
        <taxon>Endogonomycetes</taxon>
        <taxon>Endogonales</taxon>
        <taxon>Endogonaceae</taxon>
        <taxon>Jimgerdemannia</taxon>
    </lineage>
</organism>
<dbReference type="InterPro" id="IPR001138">
    <property type="entry name" value="Zn2Cys6_DnaBD"/>
</dbReference>
<feature type="domain" description="Zn(2)-C6 fungal-type" evidence="8">
    <location>
        <begin position="17"/>
        <end position="51"/>
    </location>
</feature>
<gene>
    <name evidence="9" type="ORF">BC936DRAFT_140569</name>
</gene>
<keyword evidence="4" id="KW-0804">Transcription</keyword>
<reference evidence="9 10" key="1">
    <citation type="journal article" date="2018" name="New Phytol.">
        <title>Phylogenomics of Endogonaceae and evolution of mycorrhizas within Mucoromycota.</title>
        <authorList>
            <person name="Chang Y."/>
            <person name="Desiro A."/>
            <person name="Na H."/>
            <person name="Sandor L."/>
            <person name="Lipzen A."/>
            <person name="Clum A."/>
            <person name="Barry K."/>
            <person name="Grigoriev I.V."/>
            <person name="Martin F.M."/>
            <person name="Stajich J.E."/>
            <person name="Smith M.E."/>
            <person name="Bonito G."/>
            <person name="Spatafora J.W."/>
        </authorList>
    </citation>
    <scope>NUCLEOTIDE SEQUENCE [LARGE SCALE GENOMIC DNA]</scope>
    <source>
        <strain evidence="9 10">GMNB39</strain>
    </source>
</reference>
<dbReference type="InterPro" id="IPR036864">
    <property type="entry name" value="Zn2-C6_fun-type_DNA-bd_sf"/>
</dbReference>
<dbReference type="SUPFAM" id="SSF57701">
    <property type="entry name" value="Zn2/Cys6 DNA-binding domain"/>
    <property type="match status" value="1"/>
</dbReference>
<dbReference type="EMBL" id="RBNI01017334">
    <property type="protein sequence ID" value="RUP03948.1"/>
    <property type="molecule type" value="Genomic_DNA"/>
</dbReference>
<dbReference type="PROSITE" id="PS00463">
    <property type="entry name" value="ZN2_CY6_FUNGAL_1"/>
    <property type="match status" value="1"/>
</dbReference>
<keyword evidence="2" id="KW-0479">Metal-binding</keyword>
<keyword evidence="10" id="KW-1185">Reference proteome</keyword>
<evidence type="ECO:0000256" key="2">
    <source>
        <dbReference type="ARBA" id="ARBA00022723"/>
    </source>
</evidence>